<comment type="subcellular location">
    <subcellularLocation>
        <location evidence="1">Mitochondrion matrix</location>
    </subcellularLocation>
</comment>
<evidence type="ECO:0000256" key="1">
    <source>
        <dbReference type="ARBA" id="ARBA00004305"/>
    </source>
</evidence>
<dbReference type="InterPro" id="IPR050435">
    <property type="entry name" value="MZM1/LYRM7"/>
</dbReference>
<reference evidence="9" key="2">
    <citation type="submission" date="2014-06" db="EMBL/GenBank/DDBJ databases">
        <title>The complete genome of Blastobotrys (Arxula) adeninivorans LS3 - a yeast of biotechnological interest.</title>
        <authorList>
            <person name="Kunze G."/>
            <person name="Gaillardin C."/>
            <person name="Czernicka M."/>
            <person name="Durrens P."/>
            <person name="Martin T."/>
            <person name="Boer E."/>
            <person name="Gabaldon T."/>
            <person name="Cruz J."/>
            <person name="Talla E."/>
            <person name="Marck C."/>
            <person name="Goffeau A."/>
            <person name="Barbe V."/>
            <person name="Baret P."/>
            <person name="Baronian K."/>
            <person name="Beier S."/>
            <person name="Bleykasten C."/>
            <person name="Bode R."/>
            <person name="Casaregola S."/>
            <person name="Despons L."/>
            <person name="Fairhead C."/>
            <person name="Giersberg M."/>
            <person name="Gierski P."/>
            <person name="Hahnel U."/>
            <person name="Hartmann A."/>
            <person name="Jankowska D."/>
            <person name="Jubin C."/>
            <person name="Jung P."/>
            <person name="Lafontaine I."/>
            <person name="Leh-Louis V."/>
            <person name="Lemaire M."/>
            <person name="Marcet-Houben M."/>
            <person name="Mascher M."/>
            <person name="Morel G."/>
            <person name="Richard G.-F."/>
            <person name="Riechen J."/>
            <person name="Sacerdot C."/>
            <person name="Sarkar A."/>
            <person name="Savel G."/>
            <person name="Schacherer J."/>
            <person name="Sherman D."/>
            <person name="Straub M.-L."/>
            <person name="Stein N."/>
            <person name="Thierry A."/>
            <person name="Trautwein-Schult A."/>
            <person name="Westhof E."/>
            <person name="Worch S."/>
            <person name="Dujon B."/>
            <person name="Souciet J.-L."/>
            <person name="Wincker P."/>
            <person name="Scholz U."/>
            <person name="Neuveglise N."/>
        </authorList>
    </citation>
    <scope>NUCLEOTIDE SEQUENCE</scope>
    <source>
        <strain evidence="9">LS3</strain>
    </source>
</reference>
<dbReference type="GO" id="GO:0044183">
    <property type="term" value="F:protein folding chaperone"/>
    <property type="evidence" value="ECO:0007669"/>
    <property type="project" value="TreeGrafter"/>
</dbReference>
<proteinExistence type="inferred from homology"/>
<comment type="similarity">
    <text evidence="2">Belongs to the complex I LYR family. MZM1 subfamily.</text>
</comment>
<dbReference type="InterPro" id="IPR045298">
    <property type="entry name" value="Complex1_LYR_LYRM7"/>
</dbReference>
<dbReference type="GO" id="GO:0034551">
    <property type="term" value="P:mitochondrial respiratory chain complex III assembly"/>
    <property type="evidence" value="ECO:0007669"/>
    <property type="project" value="InterPro"/>
</dbReference>
<dbReference type="GO" id="GO:0005759">
    <property type="term" value="C:mitochondrial matrix"/>
    <property type="evidence" value="ECO:0007669"/>
    <property type="project" value="UniProtKB-SubCell"/>
</dbReference>
<keyword evidence="7" id="KW-0143">Chaperone</keyword>
<protein>
    <recommendedName>
        <fullName evidence="4">Mitochondrial zinc maintenance protein 1, mitochondrial</fullName>
    </recommendedName>
</protein>
<accession>A0A060T3A8</accession>
<dbReference type="PhylomeDB" id="A0A060T3A8"/>
<evidence type="ECO:0000256" key="4">
    <source>
        <dbReference type="ARBA" id="ARBA00015108"/>
    </source>
</evidence>
<gene>
    <name evidence="9" type="ORF">GNLVRS02_ARAD1A08162g</name>
</gene>
<dbReference type="PANTHER" id="PTHR46749:SF1">
    <property type="entry name" value="COMPLEX III ASSEMBLY FACTOR LYRM7"/>
    <property type="match status" value="1"/>
</dbReference>
<evidence type="ECO:0000256" key="2">
    <source>
        <dbReference type="ARBA" id="ARBA00009949"/>
    </source>
</evidence>
<comment type="function">
    <text evidence="8">Assembly factor required for Rieske Fe-S protein RIP1 incorporation into the cytochrome b-c1 (CIII) complex. Functions as a chaperone, binding to this subunit within the mitochondrial matrix and stabilizing it prior to its translocation and insertion into the late CIII dimeric intermediate within the mitochondrial inner membrane. Modulates the mitochondrial matrix zinc pool.</text>
</comment>
<reference evidence="9" key="1">
    <citation type="submission" date="2014-02" db="EMBL/GenBank/DDBJ databases">
        <authorList>
            <person name="Genoscope - CEA"/>
        </authorList>
    </citation>
    <scope>NUCLEOTIDE SEQUENCE</scope>
    <source>
        <strain evidence="9">LS3</strain>
    </source>
</reference>
<evidence type="ECO:0000256" key="6">
    <source>
        <dbReference type="ARBA" id="ARBA00023128"/>
    </source>
</evidence>
<evidence type="ECO:0000313" key="9">
    <source>
        <dbReference type="EMBL" id="CDP33382.1"/>
    </source>
</evidence>
<dbReference type="CDD" id="cd20267">
    <property type="entry name" value="Complex1_LYR_LYRM7"/>
    <property type="match status" value="1"/>
</dbReference>
<organism evidence="9">
    <name type="scientific">Blastobotrys adeninivorans</name>
    <name type="common">Yeast</name>
    <name type="synonym">Arxula adeninivorans</name>
    <dbReference type="NCBI Taxonomy" id="409370"/>
    <lineage>
        <taxon>Eukaryota</taxon>
        <taxon>Fungi</taxon>
        <taxon>Dikarya</taxon>
        <taxon>Ascomycota</taxon>
        <taxon>Saccharomycotina</taxon>
        <taxon>Dipodascomycetes</taxon>
        <taxon>Dipodascales</taxon>
        <taxon>Trichomonascaceae</taxon>
        <taxon>Blastobotrys</taxon>
    </lineage>
</organism>
<keyword evidence="5" id="KW-0809">Transit peptide</keyword>
<evidence type="ECO:0000256" key="5">
    <source>
        <dbReference type="ARBA" id="ARBA00022946"/>
    </source>
</evidence>
<comment type="subunit">
    <text evidence="3">Interacts with RIP1.</text>
</comment>
<evidence type="ECO:0000256" key="7">
    <source>
        <dbReference type="ARBA" id="ARBA00023186"/>
    </source>
</evidence>
<dbReference type="AlphaFoldDB" id="A0A060T3A8"/>
<name>A0A060T3A8_BLAAD</name>
<sequence>MSAVRSVYRELFRATRVAFGEDLRMLTAARSQIVQGFRQDQTAQLSEDELQQKLQHAKDVGLFLRRNIVQGKKNEENDAYVLNIHKDTELGDNDSVKKGNKDKKNTLSGAEASSFKCCSS</sequence>
<dbReference type="EMBL" id="HG937691">
    <property type="protein sequence ID" value="CDP33382.1"/>
    <property type="molecule type" value="Genomic_DNA"/>
</dbReference>
<evidence type="ECO:0000256" key="8">
    <source>
        <dbReference type="ARBA" id="ARBA00025268"/>
    </source>
</evidence>
<evidence type="ECO:0000256" key="3">
    <source>
        <dbReference type="ARBA" id="ARBA00011589"/>
    </source>
</evidence>
<keyword evidence="6" id="KW-0496">Mitochondrion</keyword>
<dbReference type="PANTHER" id="PTHR46749">
    <property type="entry name" value="COMPLEX III ASSEMBLY FACTOR LYRM7"/>
    <property type="match status" value="1"/>
</dbReference>